<reference evidence="1" key="1">
    <citation type="submission" date="2020-05" db="EMBL/GenBank/DDBJ databases">
        <title>Large-scale comparative analyses of tick genomes elucidate their genetic diversity and vector capacities.</title>
        <authorList>
            <person name="Jia N."/>
            <person name="Wang J."/>
            <person name="Shi W."/>
            <person name="Du L."/>
            <person name="Sun Y."/>
            <person name="Zhan W."/>
            <person name="Jiang J."/>
            <person name="Wang Q."/>
            <person name="Zhang B."/>
            <person name="Ji P."/>
            <person name="Sakyi L.B."/>
            <person name="Cui X."/>
            <person name="Yuan T."/>
            <person name="Jiang B."/>
            <person name="Yang W."/>
            <person name="Lam T.T.-Y."/>
            <person name="Chang Q."/>
            <person name="Ding S."/>
            <person name="Wang X."/>
            <person name="Zhu J."/>
            <person name="Ruan X."/>
            <person name="Zhao L."/>
            <person name="Wei J."/>
            <person name="Que T."/>
            <person name="Du C."/>
            <person name="Cheng J."/>
            <person name="Dai P."/>
            <person name="Han X."/>
            <person name="Huang E."/>
            <person name="Gao Y."/>
            <person name="Liu J."/>
            <person name="Shao H."/>
            <person name="Ye R."/>
            <person name="Li L."/>
            <person name="Wei W."/>
            <person name="Wang X."/>
            <person name="Wang C."/>
            <person name="Yang T."/>
            <person name="Huo Q."/>
            <person name="Li W."/>
            <person name="Guo W."/>
            <person name="Chen H."/>
            <person name="Zhou L."/>
            <person name="Ni X."/>
            <person name="Tian J."/>
            <person name="Zhou Y."/>
            <person name="Sheng Y."/>
            <person name="Liu T."/>
            <person name="Pan Y."/>
            <person name="Xia L."/>
            <person name="Li J."/>
            <person name="Zhao F."/>
            <person name="Cao W."/>
        </authorList>
    </citation>
    <scope>NUCLEOTIDE SEQUENCE</scope>
    <source>
        <strain evidence="1">Hyas-2018</strain>
    </source>
</reference>
<sequence length="145" mass="15397">MRAAKQAGQVEELRGQLALSRETHALVVPRPPSVTPPPPATYAAVAAGPGVAPPVQSDGHAPPTSLLQWQCVSSESAPRILGQEHIMLLSPLVPTTSAANDVSKIIKANTDPTKEKIGEIVIRKTRHGLTIPSNDQQSIVRLRTL</sequence>
<accession>A0ACB7RPF1</accession>
<protein>
    <submittedName>
        <fullName evidence="1">Uncharacterized protein</fullName>
    </submittedName>
</protein>
<evidence type="ECO:0000313" key="2">
    <source>
        <dbReference type="Proteomes" id="UP000821845"/>
    </source>
</evidence>
<comment type="caution">
    <text evidence="1">The sequence shown here is derived from an EMBL/GenBank/DDBJ whole genome shotgun (WGS) entry which is preliminary data.</text>
</comment>
<organism evidence="1 2">
    <name type="scientific">Hyalomma asiaticum</name>
    <name type="common">Tick</name>
    <dbReference type="NCBI Taxonomy" id="266040"/>
    <lineage>
        <taxon>Eukaryota</taxon>
        <taxon>Metazoa</taxon>
        <taxon>Ecdysozoa</taxon>
        <taxon>Arthropoda</taxon>
        <taxon>Chelicerata</taxon>
        <taxon>Arachnida</taxon>
        <taxon>Acari</taxon>
        <taxon>Parasitiformes</taxon>
        <taxon>Ixodida</taxon>
        <taxon>Ixodoidea</taxon>
        <taxon>Ixodidae</taxon>
        <taxon>Hyalomminae</taxon>
        <taxon>Hyalomma</taxon>
    </lineage>
</organism>
<name>A0ACB7RPF1_HYAAI</name>
<gene>
    <name evidence="1" type="ORF">HPB50_011183</name>
</gene>
<evidence type="ECO:0000313" key="1">
    <source>
        <dbReference type="EMBL" id="KAH6924080.1"/>
    </source>
</evidence>
<dbReference type="EMBL" id="CM023488">
    <property type="protein sequence ID" value="KAH6924080.1"/>
    <property type="molecule type" value="Genomic_DNA"/>
</dbReference>
<dbReference type="Proteomes" id="UP000821845">
    <property type="component" value="Chromosome 8"/>
</dbReference>
<keyword evidence="2" id="KW-1185">Reference proteome</keyword>
<proteinExistence type="predicted"/>